<name>A0AAD5L9R1_9CRUS</name>
<dbReference type="Proteomes" id="UP000820818">
    <property type="component" value="Linkage Group LG9"/>
</dbReference>
<dbReference type="AlphaFoldDB" id="A0AAD5L9R1"/>
<feature type="compositionally biased region" description="Polar residues" evidence="1">
    <location>
        <begin position="319"/>
        <end position="334"/>
    </location>
</feature>
<evidence type="ECO:0000313" key="2">
    <source>
        <dbReference type="EMBL" id="KAI9553698.1"/>
    </source>
</evidence>
<feature type="compositionally biased region" description="Basic and acidic residues" evidence="1">
    <location>
        <begin position="335"/>
        <end position="346"/>
    </location>
</feature>
<reference evidence="2 3" key="1">
    <citation type="submission" date="2022-05" db="EMBL/GenBank/DDBJ databases">
        <title>A multi-omics perspective on studying reproductive biology in Daphnia sinensis.</title>
        <authorList>
            <person name="Jia J."/>
        </authorList>
    </citation>
    <scope>NUCLEOTIDE SEQUENCE [LARGE SCALE GENOMIC DNA]</scope>
    <source>
        <strain evidence="2 3">WSL</strain>
    </source>
</reference>
<protein>
    <submittedName>
        <fullName evidence="2">R-directed D polymerase from mobile element jockey-like</fullName>
    </submittedName>
</protein>
<dbReference type="EMBL" id="WJBH02000009">
    <property type="protein sequence ID" value="KAI9553698.1"/>
    <property type="molecule type" value="Genomic_DNA"/>
</dbReference>
<dbReference type="PANTHER" id="PTHR36688">
    <property type="entry name" value="ENDO/EXONUCLEASE/PHOSPHATASE DOMAIN-CONTAINING PROTEIN"/>
    <property type="match status" value="1"/>
</dbReference>
<feature type="region of interest" description="Disordered" evidence="1">
    <location>
        <begin position="314"/>
        <end position="346"/>
    </location>
</feature>
<gene>
    <name evidence="2" type="ORF">GHT06_021626</name>
</gene>
<accession>A0AAD5L9R1</accession>
<dbReference type="InterPro" id="IPR052560">
    <property type="entry name" value="RdDP_mobile_element"/>
</dbReference>
<organism evidence="2 3">
    <name type="scientific">Daphnia sinensis</name>
    <dbReference type="NCBI Taxonomy" id="1820382"/>
    <lineage>
        <taxon>Eukaryota</taxon>
        <taxon>Metazoa</taxon>
        <taxon>Ecdysozoa</taxon>
        <taxon>Arthropoda</taxon>
        <taxon>Crustacea</taxon>
        <taxon>Branchiopoda</taxon>
        <taxon>Diplostraca</taxon>
        <taxon>Cladocera</taxon>
        <taxon>Anomopoda</taxon>
        <taxon>Daphniidae</taxon>
        <taxon>Daphnia</taxon>
        <taxon>Daphnia similis group</taxon>
    </lineage>
</organism>
<comment type="caution">
    <text evidence="2">The sequence shown here is derived from an EMBL/GenBank/DDBJ whole genome shotgun (WGS) entry which is preliminary data.</text>
</comment>
<keyword evidence="3" id="KW-1185">Reference proteome</keyword>
<evidence type="ECO:0000256" key="1">
    <source>
        <dbReference type="SAM" id="MobiDB-lite"/>
    </source>
</evidence>
<sequence length="346" mass="38864">MWAFVTNMAGKGSDSFADGRAIILNDTLFLENFNNIHPKNILTNRIFEATISDTINSQEVERAIPKSRSNATGLDLIQNKMLLNLSSANKAHFLHLFNTLLSDKFVPAQWKTAVVIPLVKQGKPTEDLNSYRPVSLTSCLGKTFERILSNRLHWYLETKCIIIVTQAGFRRGCSTTDHIAQLDSGIKLSFNMKQCTVAALDTGTDDLQDGKDWDVRALPRLDPGIPVREEYVRQNKKQYVPDQACGKWSTSKGSTQPNPIQHHAFPRTLETKILLYADDVTLYTQERPPHPVPIHFQIPGSVVRLQADLEASHQLRGQPLQSTEKPIRNNSPNKTRSDSQDTSHAI</sequence>
<proteinExistence type="predicted"/>
<evidence type="ECO:0000313" key="3">
    <source>
        <dbReference type="Proteomes" id="UP000820818"/>
    </source>
</evidence>
<dbReference type="PANTHER" id="PTHR36688:SF1">
    <property type="entry name" value="ENDONUCLEASE_EXONUCLEASE_PHOSPHATASE DOMAIN-CONTAINING PROTEIN"/>
    <property type="match status" value="1"/>
</dbReference>